<dbReference type="InterPro" id="IPR000542">
    <property type="entry name" value="Carn_acyl_trans"/>
</dbReference>
<dbReference type="InterPro" id="IPR023213">
    <property type="entry name" value="CAT-like_dom_sf"/>
</dbReference>
<evidence type="ECO:0000256" key="8">
    <source>
        <dbReference type="ARBA" id="ARBA00048999"/>
    </source>
</evidence>
<keyword evidence="7" id="KW-0012">Acyltransferase</keyword>
<dbReference type="Gene3D" id="3.30.559.10">
    <property type="entry name" value="Chloramphenicol acetyltransferase-like domain"/>
    <property type="match status" value="1"/>
</dbReference>
<evidence type="ECO:0000256" key="3">
    <source>
        <dbReference type="ARBA" id="ARBA00022448"/>
    </source>
</evidence>
<accession>A0A7J7JVF0</accession>
<gene>
    <name evidence="11" type="ORF">EB796_011297</name>
</gene>
<evidence type="ECO:0000256" key="6">
    <source>
        <dbReference type="ARBA" id="ARBA00023098"/>
    </source>
</evidence>
<sequence>MQARTLWSLSVKSKTATSTAGVSCVWNRCKSDFLHKSIVPTDHFQKSLPRLPIPELEKTCSRYLDTQKAFLSDEKFQQTKLYTEMFEKEIGKDLHSKLVSIDKNNKHTSYITGHWFDMYFKDRRPVVLNHNPFMSFKPSPRPELNDQLIRATNMVTSSLKYCKTLRANVLEPEIFHLDPKASDTLKFRKFVRLLPKSLSFYGAYWYKAFPLDMSQFSSLFNSTRIPQQGKDKLYKNEKAKHLLVFRNGNMYVFDCLDDNGDILPTSQIMSNLKYILEDQSDRPSHPIGYLPTQDRDVWAQARQHLIENGNSMELDLVDTALFALSLDNVHADDLADLSKQYLYGDAANRWCDKSLSLLITPKGEACVNFEHSWGDGVAVMSYFNAIYADSNDNPVTSSHADANAAPQVKKLEFSLNATNKADIDAAKAKHDEATSKLCLDFLEYEGLGKNNLKPLKLSPDSIMQLSFQMAYKKAFGSTPATYESSSTSAFKHGRTETVRPATLATNAACELLAKNSSRDEILAALSECSKVHGNLTRNAAMGQGWDRHLFALRLLAESEGLDVPLYSDESYRQINTITLSTSTLSSPAVAAGGFAPVVPHGLGVGYGIHDDKLGAVVTTYKPHNSPSDFLSALKESVKQIHAVIKS</sequence>
<dbReference type="InterPro" id="IPR039551">
    <property type="entry name" value="Cho/carn_acyl_trans"/>
</dbReference>
<dbReference type="Gene3D" id="3.30.559.70">
    <property type="entry name" value="Choline/Carnitine o-acyltransferase, domain 2"/>
    <property type="match status" value="1"/>
</dbReference>
<dbReference type="PANTHER" id="PTHR22589">
    <property type="entry name" value="CARNITINE O-ACYLTRANSFERASE"/>
    <property type="match status" value="1"/>
</dbReference>
<evidence type="ECO:0000313" key="12">
    <source>
        <dbReference type="Proteomes" id="UP000593567"/>
    </source>
</evidence>
<dbReference type="OrthoDB" id="240216at2759"/>
<dbReference type="GO" id="GO:0006635">
    <property type="term" value="P:fatty acid beta-oxidation"/>
    <property type="evidence" value="ECO:0007669"/>
    <property type="project" value="UniProtKB-UniPathway"/>
</dbReference>
<keyword evidence="5" id="KW-0276">Fatty acid metabolism</keyword>
<organism evidence="11 12">
    <name type="scientific">Bugula neritina</name>
    <name type="common">Brown bryozoan</name>
    <name type="synonym">Sertularia neritina</name>
    <dbReference type="NCBI Taxonomy" id="10212"/>
    <lineage>
        <taxon>Eukaryota</taxon>
        <taxon>Metazoa</taxon>
        <taxon>Spiralia</taxon>
        <taxon>Lophotrochozoa</taxon>
        <taxon>Bryozoa</taxon>
        <taxon>Gymnolaemata</taxon>
        <taxon>Cheilostomatida</taxon>
        <taxon>Flustrina</taxon>
        <taxon>Buguloidea</taxon>
        <taxon>Bugulidae</taxon>
        <taxon>Bugula</taxon>
    </lineage>
</organism>
<dbReference type="PANTHER" id="PTHR22589:SF16">
    <property type="entry name" value="CARNITINE O-PALMITOYLTRANSFERASE 2, MITOCHONDRIAL"/>
    <property type="match status" value="1"/>
</dbReference>
<dbReference type="InterPro" id="IPR042572">
    <property type="entry name" value="Carn_acyl_trans_N"/>
</dbReference>
<keyword evidence="12" id="KW-1185">Reference proteome</keyword>
<feature type="active site" description="Proton acceptor" evidence="9">
    <location>
        <position position="371"/>
    </location>
</feature>
<dbReference type="Proteomes" id="UP000593567">
    <property type="component" value="Unassembled WGS sequence"/>
</dbReference>
<dbReference type="Pfam" id="PF00755">
    <property type="entry name" value="Carn_acyltransf"/>
    <property type="match status" value="1"/>
</dbReference>
<evidence type="ECO:0000259" key="10">
    <source>
        <dbReference type="Pfam" id="PF00755"/>
    </source>
</evidence>
<dbReference type="AlphaFoldDB" id="A0A7J7JVF0"/>
<comment type="catalytic activity">
    <reaction evidence="8">
        <text>4,8-dimethylnonanoyl-CoA + (R)-carnitine = O-4,8-dimethylnonanoyl-(R)-carnitine + CoA</text>
        <dbReference type="Rhea" id="RHEA:44860"/>
        <dbReference type="ChEBI" id="CHEBI:16347"/>
        <dbReference type="ChEBI" id="CHEBI:57287"/>
        <dbReference type="ChEBI" id="CHEBI:77061"/>
        <dbReference type="ChEBI" id="CHEBI:84654"/>
    </reaction>
</comment>
<name>A0A7J7JVF0_BUGNE</name>
<dbReference type="SUPFAM" id="SSF52777">
    <property type="entry name" value="CoA-dependent acyltransferases"/>
    <property type="match status" value="2"/>
</dbReference>
<dbReference type="InterPro" id="IPR042231">
    <property type="entry name" value="Cho/carn_acyl_trans_2"/>
</dbReference>
<evidence type="ECO:0000256" key="9">
    <source>
        <dbReference type="PIRSR" id="PIRSR600542-1"/>
    </source>
</evidence>
<dbReference type="GO" id="GO:0005739">
    <property type="term" value="C:mitochondrion"/>
    <property type="evidence" value="ECO:0007669"/>
    <property type="project" value="TreeGrafter"/>
</dbReference>
<comment type="similarity">
    <text evidence="2">Belongs to the carnitine/choline acetyltransferase family.</text>
</comment>
<dbReference type="UniPathway" id="UPA00659"/>
<dbReference type="Gene3D" id="1.10.275.20">
    <property type="entry name" value="Choline/Carnitine o-acyltransferase"/>
    <property type="match status" value="1"/>
</dbReference>
<dbReference type="EMBL" id="VXIV02001712">
    <property type="protein sequence ID" value="KAF6030380.1"/>
    <property type="molecule type" value="Genomic_DNA"/>
</dbReference>
<evidence type="ECO:0000256" key="1">
    <source>
        <dbReference type="ARBA" id="ARBA00005005"/>
    </source>
</evidence>
<evidence type="ECO:0000313" key="11">
    <source>
        <dbReference type="EMBL" id="KAF6030380.1"/>
    </source>
</evidence>
<evidence type="ECO:0000256" key="2">
    <source>
        <dbReference type="ARBA" id="ARBA00005232"/>
    </source>
</evidence>
<keyword evidence="4" id="KW-0808">Transferase</keyword>
<keyword evidence="3" id="KW-0813">Transport</keyword>
<evidence type="ECO:0000256" key="7">
    <source>
        <dbReference type="ARBA" id="ARBA00023315"/>
    </source>
</evidence>
<evidence type="ECO:0000256" key="5">
    <source>
        <dbReference type="ARBA" id="ARBA00022832"/>
    </source>
</evidence>
<keyword evidence="6" id="KW-0443">Lipid metabolism</keyword>
<proteinExistence type="inferred from homology"/>
<protein>
    <submittedName>
        <fullName evidence="11">CPT2</fullName>
    </submittedName>
</protein>
<feature type="domain" description="Choline/carnitine acyltransferase" evidence="10">
    <location>
        <begin position="51"/>
        <end position="635"/>
    </location>
</feature>
<dbReference type="GO" id="GO:0004095">
    <property type="term" value="F:carnitine O-palmitoyltransferase activity"/>
    <property type="evidence" value="ECO:0007669"/>
    <property type="project" value="TreeGrafter"/>
</dbReference>
<dbReference type="FunFam" id="1.10.275.20:FF:000001">
    <property type="entry name" value="carnitine O-palmitoyltransferase 2, mitochondrial"/>
    <property type="match status" value="1"/>
</dbReference>
<evidence type="ECO:0000256" key="4">
    <source>
        <dbReference type="ARBA" id="ARBA00022679"/>
    </source>
</evidence>
<reference evidence="11" key="1">
    <citation type="submission" date="2020-06" db="EMBL/GenBank/DDBJ databases">
        <title>Draft genome of Bugula neritina, a colonial animal packing powerful symbionts and potential medicines.</title>
        <authorList>
            <person name="Rayko M."/>
        </authorList>
    </citation>
    <scope>NUCLEOTIDE SEQUENCE [LARGE SCALE GENOMIC DNA]</scope>
    <source>
        <strain evidence="11">Kwan_BN1</strain>
    </source>
</reference>
<dbReference type="Gene3D" id="1.20.1280.180">
    <property type="match status" value="1"/>
</dbReference>
<comment type="pathway">
    <text evidence="1">Lipid metabolism; fatty acid beta-oxidation.</text>
</comment>
<comment type="caution">
    <text evidence="11">The sequence shown here is derived from an EMBL/GenBank/DDBJ whole genome shotgun (WGS) entry which is preliminary data.</text>
</comment>